<dbReference type="SUPFAM" id="SSF53254">
    <property type="entry name" value="Phosphoglycerate mutase-like"/>
    <property type="match status" value="1"/>
</dbReference>
<name>A0AA36CR14_9BILA</name>
<dbReference type="InterPro" id="IPR029033">
    <property type="entry name" value="His_PPase_superfam"/>
</dbReference>
<proteinExistence type="inferred from homology"/>
<dbReference type="InterPro" id="IPR050645">
    <property type="entry name" value="Histidine_acid_phosphatase"/>
</dbReference>
<accession>A0AA36CR14</accession>
<evidence type="ECO:0000313" key="3">
    <source>
        <dbReference type="Proteomes" id="UP001177023"/>
    </source>
</evidence>
<dbReference type="AlphaFoldDB" id="A0AA36CR14"/>
<organism evidence="2 3">
    <name type="scientific">Mesorhabditis spiculigera</name>
    <dbReference type="NCBI Taxonomy" id="96644"/>
    <lineage>
        <taxon>Eukaryota</taxon>
        <taxon>Metazoa</taxon>
        <taxon>Ecdysozoa</taxon>
        <taxon>Nematoda</taxon>
        <taxon>Chromadorea</taxon>
        <taxon>Rhabditida</taxon>
        <taxon>Rhabditina</taxon>
        <taxon>Rhabditomorpha</taxon>
        <taxon>Rhabditoidea</taxon>
        <taxon>Rhabditidae</taxon>
        <taxon>Mesorhabditinae</taxon>
        <taxon>Mesorhabditis</taxon>
    </lineage>
</organism>
<dbReference type="GO" id="GO:0016791">
    <property type="term" value="F:phosphatase activity"/>
    <property type="evidence" value="ECO:0007669"/>
    <property type="project" value="TreeGrafter"/>
</dbReference>
<reference evidence="2" key="1">
    <citation type="submission" date="2023-06" db="EMBL/GenBank/DDBJ databases">
        <authorList>
            <person name="Delattre M."/>
        </authorList>
    </citation>
    <scope>NUCLEOTIDE SEQUENCE</scope>
    <source>
        <strain evidence="2">AF72</strain>
    </source>
</reference>
<gene>
    <name evidence="2" type="ORF">MSPICULIGERA_LOCUS12074</name>
</gene>
<dbReference type="Gene3D" id="3.40.50.1240">
    <property type="entry name" value="Phosphoglycerate mutase-like"/>
    <property type="match status" value="1"/>
</dbReference>
<comment type="similarity">
    <text evidence="1">Belongs to the histidine acid phosphatase family.</text>
</comment>
<protein>
    <submittedName>
        <fullName evidence="2">Uncharacterized protein</fullName>
    </submittedName>
</protein>
<comment type="caution">
    <text evidence="2">The sequence shown here is derived from an EMBL/GenBank/DDBJ whole genome shotgun (WGS) entry which is preliminary data.</text>
</comment>
<evidence type="ECO:0000256" key="1">
    <source>
        <dbReference type="ARBA" id="ARBA00005375"/>
    </source>
</evidence>
<dbReference type="PANTHER" id="PTHR11567:SF210">
    <property type="entry name" value="ACID PHOSPHATASE 5-RELATED"/>
    <property type="match status" value="1"/>
</dbReference>
<keyword evidence="3" id="KW-1185">Reference proteome</keyword>
<feature type="non-terminal residue" evidence="2">
    <location>
        <position position="1"/>
    </location>
</feature>
<sequence>MQQQFLQGQRLKKRYIDTLKFINATYDPTELYARSADTPRCIQSAASNLAAFYSGSTLHPQIDGWPVNWMPYPIHSVPGPEDTLDEEGSSDCKRIGLLRGRREKDTGYVQYLLKNQDFLNQLTTWAGMPINDAYSINKLWDTLYCQRAHNMTMPPWLSDSIWSKLNEMFIYTDDYLDGSAVPGIGNNENTELLALRSGELLGQMLSSMTDAVNNKPHWKFHVYSAHDSTITALLRIYHNMYSVLGVNNPGYASHLVHELWKDTSGQYYVQVLFSDGPYTDYRSITYTLDECSHYASGCPWKIFNQGYASYVIPNFWQRCAQTN</sequence>
<dbReference type="Proteomes" id="UP001177023">
    <property type="component" value="Unassembled WGS sequence"/>
</dbReference>
<dbReference type="Pfam" id="PF00328">
    <property type="entry name" value="His_Phos_2"/>
    <property type="match status" value="1"/>
</dbReference>
<dbReference type="PANTHER" id="PTHR11567">
    <property type="entry name" value="ACID PHOSPHATASE-RELATED"/>
    <property type="match status" value="1"/>
</dbReference>
<dbReference type="EMBL" id="CATQJA010002622">
    <property type="protein sequence ID" value="CAJ0573724.1"/>
    <property type="molecule type" value="Genomic_DNA"/>
</dbReference>
<dbReference type="CDD" id="cd07061">
    <property type="entry name" value="HP_HAP_like"/>
    <property type="match status" value="1"/>
</dbReference>
<dbReference type="InterPro" id="IPR000560">
    <property type="entry name" value="His_Pase_clade-2"/>
</dbReference>
<evidence type="ECO:0000313" key="2">
    <source>
        <dbReference type="EMBL" id="CAJ0573724.1"/>
    </source>
</evidence>